<accession>A0A218VDN6</accession>
<dbReference type="EMBL" id="MUZQ01000005">
    <property type="protein sequence ID" value="OWK64175.1"/>
    <property type="molecule type" value="Genomic_DNA"/>
</dbReference>
<name>A0A218VDN6_9PASE</name>
<comment type="caution">
    <text evidence="1">The sequence shown here is derived from an EMBL/GenBank/DDBJ whole genome shotgun (WGS) entry which is preliminary data.</text>
</comment>
<reference evidence="1 2" key="1">
    <citation type="submission" date="2017-05" db="EMBL/GenBank/DDBJ databases">
        <title>Genome of assembly of the Bengalese finch, Lonchura striata domestica.</title>
        <authorList>
            <person name="Colquitt B.M."/>
            <person name="Brainard M.S."/>
        </authorList>
    </citation>
    <scope>NUCLEOTIDE SEQUENCE [LARGE SCALE GENOMIC DNA]</scope>
    <source>
        <strain evidence="1">White83orange57</strain>
    </source>
</reference>
<evidence type="ECO:0000313" key="1">
    <source>
        <dbReference type="EMBL" id="OWK64175.1"/>
    </source>
</evidence>
<dbReference type="AlphaFoldDB" id="A0A218VDN6"/>
<proteinExistence type="predicted"/>
<gene>
    <name evidence="1" type="ORF">RLOC_00011053</name>
</gene>
<organism evidence="1 2">
    <name type="scientific">Lonchura striata</name>
    <name type="common">white-rumped munia</name>
    <dbReference type="NCBI Taxonomy" id="40157"/>
    <lineage>
        <taxon>Eukaryota</taxon>
        <taxon>Metazoa</taxon>
        <taxon>Chordata</taxon>
        <taxon>Craniata</taxon>
        <taxon>Vertebrata</taxon>
        <taxon>Euteleostomi</taxon>
        <taxon>Archelosauria</taxon>
        <taxon>Archosauria</taxon>
        <taxon>Dinosauria</taxon>
        <taxon>Saurischia</taxon>
        <taxon>Theropoda</taxon>
        <taxon>Coelurosauria</taxon>
        <taxon>Aves</taxon>
        <taxon>Neognathae</taxon>
        <taxon>Neoaves</taxon>
        <taxon>Telluraves</taxon>
        <taxon>Australaves</taxon>
        <taxon>Passeriformes</taxon>
        <taxon>Passeroidea</taxon>
        <taxon>Estrildidae</taxon>
        <taxon>Estrildinae</taxon>
        <taxon>Lonchura</taxon>
    </lineage>
</organism>
<sequence length="132" mass="14671">MARTIYNDHNRFLETYLTYPESPCGNGRDCCHWLPHEIKGEGKMLSFLPQNISQAYGTAVGRGTGSNAVSTPYSMSCTGCPRHARVRLCVGCYGKVVDKASELGDLTTLYDHEAVQQIIKGHKHLMEQQKGH</sequence>
<keyword evidence="2" id="KW-1185">Reference proteome</keyword>
<dbReference type="Proteomes" id="UP000197619">
    <property type="component" value="Unassembled WGS sequence"/>
</dbReference>
<evidence type="ECO:0000313" key="2">
    <source>
        <dbReference type="Proteomes" id="UP000197619"/>
    </source>
</evidence>
<protein>
    <submittedName>
        <fullName evidence="1">Uncharacterized protein</fullName>
    </submittedName>
</protein>